<evidence type="ECO:0000313" key="3">
    <source>
        <dbReference type="EMBL" id="GMN58630.1"/>
    </source>
</evidence>
<dbReference type="Proteomes" id="UP001187192">
    <property type="component" value="Unassembled WGS sequence"/>
</dbReference>
<evidence type="ECO:0000256" key="1">
    <source>
        <dbReference type="SAM" id="MobiDB-lite"/>
    </source>
</evidence>
<feature type="region of interest" description="Disordered" evidence="1">
    <location>
        <begin position="584"/>
        <end position="610"/>
    </location>
</feature>
<reference evidence="3" key="1">
    <citation type="submission" date="2023-07" db="EMBL/GenBank/DDBJ databases">
        <title>draft genome sequence of fig (Ficus carica).</title>
        <authorList>
            <person name="Takahashi T."/>
            <person name="Nishimura K."/>
        </authorList>
    </citation>
    <scope>NUCLEOTIDE SEQUENCE</scope>
</reference>
<proteinExistence type="predicted"/>
<feature type="region of interest" description="Disordered" evidence="1">
    <location>
        <begin position="1"/>
        <end position="24"/>
    </location>
</feature>
<feature type="transmembrane region" description="Helical" evidence="2">
    <location>
        <begin position="1280"/>
        <end position="1298"/>
    </location>
</feature>
<accession>A0AA88DNY5</accession>
<feature type="region of interest" description="Disordered" evidence="1">
    <location>
        <begin position="86"/>
        <end position="114"/>
    </location>
</feature>
<gene>
    <name evidence="3" type="ORF">TIFTF001_027727</name>
</gene>
<feature type="region of interest" description="Disordered" evidence="1">
    <location>
        <begin position="476"/>
        <end position="537"/>
    </location>
</feature>
<name>A0AA88DNY5_FICCA</name>
<protein>
    <submittedName>
        <fullName evidence="3">Uncharacterized protein</fullName>
    </submittedName>
</protein>
<keyword evidence="2" id="KW-0472">Membrane</keyword>
<sequence length="1304" mass="144865">MRSENNLSRGPRHPTTYRISPTFLPRTDPPCRPVMLEKVLVGWTNFGDGAGHSTGHKVFEKLNGVVQTQSTSVVNLTAGDDITSEKTASHVSTSGREGFESSKSMAPAREPVQSRQCGRSQPLCINGLLVYQMADTEMVDRACDRPVYTVDYFMSAVTSQYLESLREEFEIPNDVEMLVPGPNNLPSRPPPSYITLSAEFFRAGLRFPFHPYLRRALRRLHVAPMKLNANAYLILISFFNYASELPFRAFQNLYWMKTAPLSAGSYYFQGYQGAFIAGCPDSDKNYKHLWFFVSDRWLHGHLPYDEVPSWECVPITFRRGYVWTQGPHTEATNLERIERLHDKADLKRNQNRLLSTDCLAKYNWFGSSSTFDYPHDCPRTMRPREVTVAARMPDPMVHYRARIVTVEVTTTSGQPKVPWGVPVISTYGLQYSSSSPRAWGQRITDEDLDENQGCLSRDNVGASDQDRVARLQQKFAKTGDGSKSHLGSSVPISQPFPDPPVARVIRPREEHLPSKPATRSRREDSRARDPPASVFGAEPASEDMINRLVEVVFLAFLSNAAARGYFNRMEEKVASLVMEVKKSKDAEKEANEKARKAEEQAAKAEEAQKRVEDDLTTNRFEHSRYFQEALPAVLEAVVDYQRLAEFEAHLLVEYKERMRDMKADFAMSNPTVTRVDWSFVLEIFGEIVHEEERLMTGVEDGEVIEGVQVTEDVVVIDELEGHTTLVACGLPEQTFERSCSGASYGQLRCSLERPKSSSGQRPKQGPSSVVRESLKCGVCLCRLLNGPARAPPMVGLGVPWIDPSSTLVGVQNNDLPYFKNTRGWVYLIEVFLILWASSRFSGSRVVVRYLGSNWYGIRSSTGCALTSPSSIRGSSLHITFPGPFLVPSEEPDAVRDRELHGQVTDGRSTTKNSTIRVAIFEPSLLVTGRQIVLAARTHSPANPYNGVRLGVSTAPSIFSLVNASMNIMSTKLPLLIRTRRTTLSAIRIPDQRSVVRVEKFVDLFVCKGLRTTVLAANFHDVLCHIYIFSPSNLPGFVDITSPATRGVTSSNSSKDGVNNVLGFCNSRSVAVSDQQFNLVAQLYAILRIMADVFVEITMLVLVSSCPGVLGGGNKGSILMKPPYWSFWARGRFSPVDIHDSLPLLWYEVFIFRVFAPRNAAAKASASCLNESTDTGIGVAMISRLKGGSTTLTCSNPYRWLTTSALVNPSLSQVIEHGGCAPPHFHEVPPALSRVKSSRSRRWCGCSQMRDLVVEAPRAFSAGVIHLVLLLVSYVPSIGPILLLLPVLGGVGYFVILGMRPQALA</sequence>
<feature type="compositionally biased region" description="Basic and acidic residues" evidence="1">
    <location>
        <begin position="520"/>
        <end position="529"/>
    </location>
</feature>
<keyword evidence="4" id="KW-1185">Reference proteome</keyword>
<dbReference type="EMBL" id="BTGU01000080">
    <property type="protein sequence ID" value="GMN58630.1"/>
    <property type="molecule type" value="Genomic_DNA"/>
</dbReference>
<evidence type="ECO:0000313" key="4">
    <source>
        <dbReference type="Proteomes" id="UP001187192"/>
    </source>
</evidence>
<organism evidence="3 4">
    <name type="scientific">Ficus carica</name>
    <name type="common">Common fig</name>
    <dbReference type="NCBI Taxonomy" id="3494"/>
    <lineage>
        <taxon>Eukaryota</taxon>
        <taxon>Viridiplantae</taxon>
        <taxon>Streptophyta</taxon>
        <taxon>Embryophyta</taxon>
        <taxon>Tracheophyta</taxon>
        <taxon>Spermatophyta</taxon>
        <taxon>Magnoliopsida</taxon>
        <taxon>eudicotyledons</taxon>
        <taxon>Gunneridae</taxon>
        <taxon>Pentapetalae</taxon>
        <taxon>rosids</taxon>
        <taxon>fabids</taxon>
        <taxon>Rosales</taxon>
        <taxon>Moraceae</taxon>
        <taxon>Ficeae</taxon>
        <taxon>Ficus</taxon>
    </lineage>
</organism>
<comment type="caution">
    <text evidence="3">The sequence shown here is derived from an EMBL/GenBank/DDBJ whole genome shotgun (WGS) entry which is preliminary data.</text>
</comment>
<keyword evidence="2" id="KW-0812">Transmembrane</keyword>
<keyword evidence="2" id="KW-1133">Transmembrane helix</keyword>
<evidence type="ECO:0000256" key="2">
    <source>
        <dbReference type="SAM" id="Phobius"/>
    </source>
</evidence>